<keyword evidence="1" id="KW-0812">Transmembrane</keyword>
<proteinExistence type="predicted"/>
<accession>A0A0F7PUF5</accession>
<feature type="transmembrane region" description="Helical" evidence="1">
    <location>
        <begin position="18"/>
        <end position="39"/>
    </location>
</feature>
<dbReference type="Pfam" id="PF11694">
    <property type="entry name" value="DUF3290"/>
    <property type="match status" value="1"/>
</dbReference>
<keyword evidence="1" id="KW-1133">Transmembrane helix</keyword>
<protein>
    <submittedName>
        <fullName evidence="2">Uncharacterized protein</fullName>
    </submittedName>
</protein>
<keyword evidence="1" id="KW-0472">Membrane</keyword>
<dbReference type="PATRIC" id="fig|1194971.3.peg.1035"/>
<sequence length="55" mass="6605">MDFYTLTYLQEQNNVAQFVQYGIVVIIFLVLIVATILYIKDKFQTKYRDLSISWH</sequence>
<dbReference type="InterPro" id="IPR021707">
    <property type="entry name" value="DUF3290"/>
</dbReference>
<evidence type="ECO:0000256" key="1">
    <source>
        <dbReference type="SAM" id="Phobius"/>
    </source>
</evidence>
<dbReference type="Proteomes" id="UP000035027">
    <property type="component" value="Chromosome"/>
</dbReference>
<evidence type="ECO:0000313" key="2">
    <source>
        <dbReference type="EMBL" id="AKI04578.1"/>
    </source>
</evidence>
<name>A0A0F7PUF5_9LACO</name>
<dbReference type="AlphaFoldDB" id="A0A0F7PUF5"/>
<organism evidence="2 3">
    <name type="scientific">Ligilactobacillus salivarius str. Ren</name>
    <dbReference type="NCBI Taxonomy" id="1194971"/>
    <lineage>
        <taxon>Bacteria</taxon>
        <taxon>Bacillati</taxon>
        <taxon>Bacillota</taxon>
        <taxon>Bacilli</taxon>
        <taxon>Lactobacillales</taxon>
        <taxon>Lactobacillaceae</taxon>
        <taxon>Ligilactobacillus</taxon>
    </lineage>
</organism>
<reference evidence="2 3" key="1">
    <citation type="submission" date="2015-05" db="EMBL/GenBank/DDBJ databases">
        <title>Complete genome sequence of Lactobacillus salivarius Ren, a probiotic strain with antitumor activity.</title>
        <authorList>
            <person name="Sun E."/>
            <person name="Zhao L."/>
            <person name="Liu S."/>
            <person name="Zhang M."/>
            <person name="Guo H."/>
            <person name="Ren F."/>
        </authorList>
    </citation>
    <scope>NUCLEOTIDE SEQUENCE [LARGE SCALE GENOMIC DNA]</scope>
    <source>
        <strain evidence="2 3">Ren</strain>
    </source>
</reference>
<dbReference type="EMBL" id="CP011403">
    <property type="protein sequence ID" value="AKI04578.1"/>
    <property type="molecule type" value="Genomic_DNA"/>
</dbReference>
<evidence type="ECO:0000313" key="3">
    <source>
        <dbReference type="Proteomes" id="UP000035027"/>
    </source>
</evidence>
<gene>
    <name evidence="2" type="ORF">LsR_01031</name>
</gene>